<feature type="region of interest" description="Disordered" evidence="1">
    <location>
        <begin position="1"/>
        <end position="24"/>
    </location>
</feature>
<dbReference type="EnsemblPlants" id="TuG1812G0700004233.01.T01">
    <property type="protein sequence ID" value="TuG1812G0700004233.01.T01.cds288755"/>
    <property type="gene ID" value="TuG1812G0700004233.01"/>
</dbReference>
<reference evidence="2" key="3">
    <citation type="submission" date="2022-06" db="UniProtKB">
        <authorList>
            <consortium name="EnsemblPlants"/>
        </authorList>
    </citation>
    <scope>IDENTIFICATION</scope>
</reference>
<keyword evidence="3" id="KW-1185">Reference proteome</keyword>
<feature type="compositionally biased region" description="Gly residues" evidence="1">
    <location>
        <begin position="1"/>
        <end position="14"/>
    </location>
</feature>
<sequence>GGGRGVGVGGGGGGRQRRVELGEHALDPMGEVGGVVVHGVRGEVGAEVVVGGGASAHAAHPHGHLELLQPLLHVRHVGRTQ</sequence>
<name>A0A8R7R1T3_TRIUA</name>
<accession>A0A8R7R1T3</accession>
<evidence type="ECO:0000256" key="1">
    <source>
        <dbReference type="SAM" id="MobiDB-lite"/>
    </source>
</evidence>
<dbReference type="Gramene" id="TuG1812G0700004233.01.T01">
    <property type="protein sequence ID" value="TuG1812G0700004233.01.T01.cds288755"/>
    <property type="gene ID" value="TuG1812G0700004233.01"/>
</dbReference>
<protein>
    <submittedName>
        <fullName evidence="2">Uncharacterized protein</fullName>
    </submittedName>
</protein>
<dbReference type="AlphaFoldDB" id="A0A8R7R1T3"/>
<proteinExistence type="predicted"/>
<dbReference type="Proteomes" id="UP000015106">
    <property type="component" value="Chromosome 7"/>
</dbReference>
<reference evidence="3" key="1">
    <citation type="journal article" date="2013" name="Nature">
        <title>Draft genome of the wheat A-genome progenitor Triticum urartu.</title>
        <authorList>
            <person name="Ling H.Q."/>
            <person name="Zhao S."/>
            <person name="Liu D."/>
            <person name="Wang J."/>
            <person name="Sun H."/>
            <person name="Zhang C."/>
            <person name="Fan H."/>
            <person name="Li D."/>
            <person name="Dong L."/>
            <person name="Tao Y."/>
            <person name="Gao C."/>
            <person name="Wu H."/>
            <person name="Li Y."/>
            <person name="Cui Y."/>
            <person name="Guo X."/>
            <person name="Zheng S."/>
            <person name="Wang B."/>
            <person name="Yu K."/>
            <person name="Liang Q."/>
            <person name="Yang W."/>
            <person name="Lou X."/>
            <person name="Chen J."/>
            <person name="Feng M."/>
            <person name="Jian J."/>
            <person name="Zhang X."/>
            <person name="Luo G."/>
            <person name="Jiang Y."/>
            <person name="Liu J."/>
            <person name="Wang Z."/>
            <person name="Sha Y."/>
            <person name="Zhang B."/>
            <person name="Wu H."/>
            <person name="Tang D."/>
            <person name="Shen Q."/>
            <person name="Xue P."/>
            <person name="Zou S."/>
            <person name="Wang X."/>
            <person name="Liu X."/>
            <person name="Wang F."/>
            <person name="Yang Y."/>
            <person name="An X."/>
            <person name="Dong Z."/>
            <person name="Zhang K."/>
            <person name="Zhang X."/>
            <person name="Luo M.C."/>
            <person name="Dvorak J."/>
            <person name="Tong Y."/>
            <person name="Wang J."/>
            <person name="Yang H."/>
            <person name="Li Z."/>
            <person name="Wang D."/>
            <person name="Zhang A."/>
            <person name="Wang J."/>
        </authorList>
    </citation>
    <scope>NUCLEOTIDE SEQUENCE</scope>
    <source>
        <strain evidence="3">cv. G1812</strain>
    </source>
</reference>
<evidence type="ECO:0000313" key="3">
    <source>
        <dbReference type="Proteomes" id="UP000015106"/>
    </source>
</evidence>
<evidence type="ECO:0000313" key="2">
    <source>
        <dbReference type="EnsemblPlants" id="TuG1812G0700004233.01.T01.cds288755"/>
    </source>
</evidence>
<organism evidence="2 3">
    <name type="scientific">Triticum urartu</name>
    <name type="common">Red wild einkorn</name>
    <name type="synonym">Crithodium urartu</name>
    <dbReference type="NCBI Taxonomy" id="4572"/>
    <lineage>
        <taxon>Eukaryota</taxon>
        <taxon>Viridiplantae</taxon>
        <taxon>Streptophyta</taxon>
        <taxon>Embryophyta</taxon>
        <taxon>Tracheophyta</taxon>
        <taxon>Spermatophyta</taxon>
        <taxon>Magnoliopsida</taxon>
        <taxon>Liliopsida</taxon>
        <taxon>Poales</taxon>
        <taxon>Poaceae</taxon>
        <taxon>BOP clade</taxon>
        <taxon>Pooideae</taxon>
        <taxon>Triticodae</taxon>
        <taxon>Triticeae</taxon>
        <taxon>Triticinae</taxon>
        <taxon>Triticum</taxon>
    </lineage>
</organism>
<reference evidence="2" key="2">
    <citation type="submission" date="2018-03" db="EMBL/GenBank/DDBJ databases">
        <title>The Triticum urartu genome reveals the dynamic nature of wheat genome evolution.</title>
        <authorList>
            <person name="Ling H."/>
            <person name="Ma B."/>
            <person name="Shi X."/>
            <person name="Liu H."/>
            <person name="Dong L."/>
            <person name="Sun H."/>
            <person name="Cao Y."/>
            <person name="Gao Q."/>
            <person name="Zheng S."/>
            <person name="Li Y."/>
            <person name="Yu Y."/>
            <person name="Du H."/>
            <person name="Qi M."/>
            <person name="Li Y."/>
            <person name="Yu H."/>
            <person name="Cui Y."/>
            <person name="Wang N."/>
            <person name="Chen C."/>
            <person name="Wu H."/>
            <person name="Zhao Y."/>
            <person name="Zhang J."/>
            <person name="Li Y."/>
            <person name="Zhou W."/>
            <person name="Zhang B."/>
            <person name="Hu W."/>
            <person name="Eijk M."/>
            <person name="Tang J."/>
            <person name="Witsenboer H."/>
            <person name="Zhao S."/>
            <person name="Li Z."/>
            <person name="Zhang A."/>
            <person name="Wang D."/>
            <person name="Liang C."/>
        </authorList>
    </citation>
    <scope>NUCLEOTIDE SEQUENCE [LARGE SCALE GENOMIC DNA]</scope>
    <source>
        <strain evidence="2">cv. G1812</strain>
    </source>
</reference>